<dbReference type="GO" id="GO:0005886">
    <property type="term" value="C:plasma membrane"/>
    <property type="evidence" value="ECO:0007669"/>
    <property type="project" value="TreeGrafter"/>
</dbReference>
<evidence type="ECO:0000256" key="1">
    <source>
        <dbReference type="ARBA" id="ARBA00022723"/>
    </source>
</evidence>
<dbReference type="SUPFAM" id="SSF49503">
    <property type="entry name" value="Cupredoxins"/>
    <property type="match status" value="1"/>
</dbReference>
<dbReference type="CDD" id="cd13905">
    <property type="entry name" value="CuRO_3_tcLLC2_insect_like"/>
    <property type="match status" value="1"/>
</dbReference>
<sequence>MIGHTTFCDKNNLPESCTSQKICTCTHRLKISLNRYVEMVIVDETTSIALYSHPFHIHGISFYVLEMGQHPDKIPMTVELAKTMNLGRNMTSPQATRQYPLKDTISIPSRGFVRIRFKATNPGFWFMHCHYESHMATGMNLVLQVGETHQMLEIPENFPKCGNYESGFLQNFSLVRTNNKLENIIQ</sequence>
<dbReference type="PROSITE" id="PS00079">
    <property type="entry name" value="MULTICOPPER_OXIDASE1"/>
    <property type="match status" value="1"/>
</dbReference>
<dbReference type="GO" id="GO:0005507">
    <property type="term" value="F:copper ion binding"/>
    <property type="evidence" value="ECO:0007669"/>
    <property type="project" value="InterPro"/>
</dbReference>
<evidence type="ECO:0000313" key="6">
    <source>
        <dbReference type="Proteomes" id="UP000183832"/>
    </source>
</evidence>
<dbReference type="InterPro" id="IPR033138">
    <property type="entry name" value="Cu_oxidase_CS"/>
</dbReference>
<dbReference type="Proteomes" id="UP000183832">
    <property type="component" value="Unassembled WGS sequence"/>
</dbReference>
<gene>
    <name evidence="5" type="primary">similar to Laccase-21</name>
    <name evidence="5" type="ORF">CLUMA_CG010353</name>
</gene>
<evidence type="ECO:0000259" key="4">
    <source>
        <dbReference type="Pfam" id="PF07731"/>
    </source>
</evidence>
<keyword evidence="1" id="KW-0479">Metal-binding</keyword>
<keyword evidence="2" id="KW-0560">Oxidoreductase</keyword>
<proteinExistence type="predicted"/>
<feature type="domain" description="Plastocyanin-like" evidence="4">
    <location>
        <begin position="15"/>
        <end position="147"/>
    </location>
</feature>
<evidence type="ECO:0000313" key="5">
    <source>
        <dbReference type="EMBL" id="CRK96925.1"/>
    </source>
</evidence>
<accession>A0A1J1I9H4</accession>
<name>A0A1J1I9H4_9DIPT</name>
<organism evidence="5 6">
    <name type="scientific">Clunio marinus</name>
    <dbReference type="NCBI Taxonomy" id="568069"/>
    <lineage>
        <taxon>Eukaryota</taxon>
        <taxon>Metazoa</taxon>
        <taxon>Ecdysozoa</taxon>
        <taxon>Arthropoda</taxon>
        <taxon>Hexapoda</taxon>
        <taxon>Insecta</taxon>
        <taxon>Pterygota</taxon>
        <taxon>Neoptera</taxon>
        <taxon>Endopterygota</taxon>
        <taxon>Diptera</taxon>
        <taxon>Nematocera</taxon>
        <taxon>Chironomoidea</taxon>
        <taxon>Chironomidae</taxon>
        <taxon>Clunio</taxon>
    </lineage>
</organism>
<dbReference type="InterPro" id="IPR011706">
    <property type="entry name" value="Cu-oxidase_C"/>
</dbReference>
<dbReference type="PANTHER" id="PTHR11709:SF394">
    <property type="entry name" value="FI03373P-RELATED"/>
    <property type="match status" value="1"/>
</dbReference>
<dbReference type="Gene3D" id="2.60.40.420">
    <property type="entry name" value="Cupredoxins - blue copper proteins"/>
    <property type="match status" value="1"/>
</dbReference>
<dbReference type="AlphaFoldDB" id="A0A1J1I9H4"/>
<dbReference type="GO" id="GO:0006826">
    <property type="term" value="P:iron ion transport"/>
    <property type="evidence" value="ECO:0007669"/>
    <property type="project" value="TreeGrafter"/>
</dbReference>
<keyword evidence="6" id="KW-1185">Reference proteome</keyword>
<dbReference type="InterPro" id="IPR045087">
    <property type="entry name" value="Cu-oxidase_fam"/>
</dbReference>
<dbReference type="EMBL" id="CVRI01000045">
    <property type="protein sequence ID" value="CRK96925.1"/>
    <property type="molecule type" value="Genomic_DNA"/>
</dbReference>
<keyword evidence="3" id="KW-0186">Copper</keyword>
<dbReference type="PANTHER" id="PTHR11709">
    <property type="entry name" value="MULTI-COPPER OXIDASE"/>
    <property type="match status" value="1"/>
</dbReference>
<evidence type="ECO:0000256" key="2">
    <source>
        <dbReference type="ARBA" id="ARBA00023002"/>
    </source>
</evidence>
<dbReference type="Pfam" id="PF07731">
    <property type="entry name" value="Cu-oxidase_2"/>
    <property type="match status" value="1"/>
</dbReference>
<dbReference type="PROSITE" id="PS00080">
    <property type="entry name" value="MULTICOPPER_OXIDASE2"/>
    <property type="match status" value="1"/>
</dbReference>
<dbReference type="OrthoDB" id="2121828at2759"/>
<dbReference type="InterPro" id="IPR008972">
    <property type="entry name" value="Cupredoxin"/>
</dbReference>
<dbReference type="GO" id="GO:0016491">
    <property type="term" value="F:oxidoreductase activity"/>
    <property type="evidence" value="ECO:0007669"/>
    <property type="project" value="UniProtKB-KW"/>
</dbReference>
<reference evidence="5 6" key="1">
    <citation type="submission" date="2015-04" db="EMBL/GenBank/DDBJ databases">
        <authorList>
            <person name="Syromyatnikov M.Y."/>
            <person name="Popov V.N."/>
        </authorList>
    </citation>
    <scope>NUCLEOTIDE SEQUENCE [LARGE SCALE GENOMIC DNA]</scope>
</reference>
<dbReference type="InterPro" id="IPR002355">
    <property type="entry name" value="Cu_oxidase_Cu_BS"/>
</dbReference>
<protein>
    <submittedName>
        <fullName evidence="5">CLUMA_CG010353, isoform B</fullName>
    </submittedName>
</protein>
<evidence type="ECO:0000256" key="3">
    <source>
        <dbReference type="ARBA" id="ARBA00023008"/>
    </source>
</evidence>